<dbReference type="RefSeq" id="WP_204012807.1">
    <property type="nucleotide sequence ID" value="NZ_BOOG01000012.1"/>
</dbReference>
<sequence length="492" mass="54129">MRRFLINLSGARPEVLQRCPTEYGKFEGIGGAVLTTSVLAVVSMTFALHSALGVNLFLAIVASLLWGLAILSLDRWLVSTLRADASLRHRLFTALPRFLMALLLGFVISTPLVLQIFKGEIDAQIVEIKQRRADTFTAQQKQGNVGKDVTQLREEVAALEKVISSGGDVPIDPAKDPKIKALTEDRANEQKRADKHYKEWQCQLYGGPTCPKKGDGPLAQDSKRAYDKNKQRIDRLNRQIDKRKKELTASDEAAKQTRLTSAQESLPKARAELDAGLRRQADLQASFDAENMATNGILIRLQALNEVTGTDTTLGITRLLLFLLFLVIECLPVTVKLMQRPGNYEKVLALAEQHEFRDARSSFTPGFAPRSSAAPMPAEPAHGSGNLWSIWNESRLGDTGPQPTVVLSETGQRPYRGPTGTRVEPAPGFRREPEPEPGYEPRYEREYGSPDDEALRGMTDTRTVHLPGRGSQHAGGHSGGHSGGVELLPDDD</sequence>
<comment type="caution">
    <text evidence="3">The sequence shown here is derived from an EMBL/GenBank/DDBJ whole genome shotgun (WGS) entry which is preliminary data.</text>
</comment>
<feature type="region of interest" description="Disordered" evidence="1">
    <location>
        <begin position="206"/>
        <end position="228"/>
    </location>
</feature>
<feature type="region of interest" description="Disordered" evidence="1">
    <location>
        <begin position="245"/>
        <end position="267"/>
    </location>
</feature>
<feature type="compositionally biased region" description="Basic and acidic residues" evidence="1">
    <location>
        <begin position="429"/>
        <end position="448"/>
    </location>
</feature>
<accession>A0A8J3R6Q8</accession>
<evidence type="ECO:0000313" key="4">
    <source>
        <dbReference type="Proteomes" id="UP000610966"/>
    </source>
</evidence>
<keyword evidence="2" id="KW-0472">Membrane</keyword>
<organism evidence="3 4">
    <name type="scientific">Sphaerimonospora thailandensis</name>
    <dbReference type="NCBI Taxonomy" id="795644"/>
    <lineage>
        <taxon>Bacteria</taxon>
        <taxon>Bacillati</taxon>
        <taxon>Actinomycetota</taxon>
        <taxon>Actinomycetes</taxon>
        <taxon>Streptosporangiales</taxon>
        <taxon>Streptosporangiaceae</taxon>
        <taxon>Sphaerimonospora</taxon>
    </lineage>
</organism>
<dbReference type="Proteomes" id="UP000610966">
    <property type="component" value="Unassembled WGS sequence"/>
</dbReference>
<feature type="compositionally biased region" description="Basic and acidic residues" evidence="1">
    <location>
        <begin position="245"/>
        <end position="255"/>
    </location>
</feature>
<gene>
    <name evidence="3" type="ORF">Mth01_12520</name>
</gene>
<protein>
    <recommendedName>
        <fullName evidence="5">DUF4407 domain-containing protein</fullName>
    </recommendedName>
</protein>
<dbReference type="Pfam" id="PF14362">
    <property type="entry name" value="DUF4407"/>
    <property type="match status" value="1"/>
</dbReference>
<reference evidence="3" key="1">
    <citation type="submission" date="2021-01" db="EMBL/GenBank/DDBJ databases">
        <title>Whole genome shotgun sequence of Sphaerimonospora thailandensis NBRC 107569.</title>
        <authorList>
            <person name="Komaki H."/>
            <person name="Tamura T."/>
        </authorList>
    </citation>
    <scope>NUCLEOTIDE SEQUENCE</scope>
    <source>
        <strain evidence="3">NBRC 107569</strain>
    </source>
</reference>
<evidence type="ECO:0000256" key="1">
    <source>
        <dbReference type="SAM" id="MobiDB-lite"/>
    </source>
</evidence>
<keyword evidence="4" id="KW-1185">Reference proteome</keyword>
<feature type="compositionally biased region" description="Polar residues" evidence="1">
    <location>
        <begin position="401"/>
        <end position="411"/>
    </location>
</feature>
<evidence type="ECO:0000313" key="3">
    <source>
        <dbReference type="EMBL" id="GIH68999.1"/>
    </source>
</evidence>
<feature type="region of interest" description="Disordered" evidence="1">
    <location>
        <begin position="399"/>
        <end position="492"/>
    </location>
</feature>
<dbReference type="InterPro" id="IPR025519">
    <property type="entry name" value="DUF4407"/>
</dbReference>
<keyword evidence="2" id="KW-1133">Transmembrane helix</keyword>
<feature type="transmembrane region" description="Helical" evidence="2">
    <location>
        <begin position="94"/>
        <end position="114"/>
    </location>
</feature>
<evidence type="ECO:0008006" key="5">
    <source>
        <dbReference type="Google" id="ProtNLM"/>
    </source>
</evidence>
<feature type="transmembrane region" description="Helical" evidence="2">
    <location>
        <begin position="28"/>
        <end position="48"/>
    </location>
</feature>
<dbReference type="EMBL" id="BOOG01000012">
    <property type="protein sequence ID" value="GIH68999.1"/>
    <property type="molecule type" value="Genomic_DNA"/>
</dbReference>
<evidence type="ECO:0000256" key="2">
    <source>
        <dbReference type="SAM" id="Phobius"/>
    </source>
</evidence>
<keyword evidence="2" id="KW-0812">Transmembrane</keyword>
<feature type="transmembrane region" description="Helical" evidence="2">
    <location>
        <begin position="54"/>
        <end position="73"/>
    </location>
</feature>
<proteinExistence type="predicted"/>
<name>A0A8J3R6Q8_9ACTN</name>
<dbReference type="AlphaFoldDB" id="A0A8J3R6Q8"/>